<dbReference type="InterPro" id="IPR032093">
    <property type="entry name" value="PhoD_N"/>
</dbReference>
<dbReference type="InterPro" id="IPR038607">
    <property type="entry name" value="PhoD-like_sf"/>
</dbReference>
<sequence length="580" mass="63898">MKKNVMNAVSRRKFIRNSIIVASGTTLLPLSACTNDDLLEEIDPNITPEGEFGFFEGVASFDPTQSQVILWTRYTPATNEQTNEIKLEVATDKDFNSIIANENVTIDTASDYTVNVDVGGLQSNKTYYYRFSSTFTGKVSPIGMTKTLPATGEVSDVKMAVVSCANYQAGLFNVYGAVALSEADVVVHLGDYIYEYGADGYGVNEQTASLDRFHKPDGEILSIEDYRTRYRQYRQDTQLQQLHQSKPFICVWDDHEITNDAYKDGAENHNEGEGDYETRKAYALQVWHEYLPARVSDNAKIYRSFDFGGIVDLHMLDTRIIGREKQLDYSDYFTATGLDSVKFLADWGNLNRTLLGTEQRGWLAGQLASGTAKWQVLGSQVLMGTYTIPIELLQIVAAIAASGSASMELLLQYQKSVTELLTIKERIALGDPTVTAEETARLKTVLPYNLDAWDGYPAEREIIYGAAEGKNLISLAGDTHNAWNSNLINASGNTVGEEFATASVSSPGFEGIFGSDPSVIVPFEQANVALIEGLKYADASRRGFVFATFSNASANAEWHFVNGVFSEDTTTTVAHSSTFS</sequence>
<protein>
    <submittedName>
        <fullName evidence="3">Alkaline phosphatase D family protein</fullName>
    </submittedName>
</protein>
<proteinExistence type="predicted"/>
<keyword evidence="4" id="KW-1185">Reference proteome</keyword>
<dbReference type="InterPro" id="IPR018946">
    <property type="entry name" value="PhoD-like_MPP"/>
</dbReference>
<feature type="domain" description="PhoD-like phosphatase metallophosphatase" evidence="1">
    <location>
        <begin position="159"/>
        <end position="558"/>
    </location>
</feature>
<dbReference type="Pfam" id="PF09423">
    <property type="entry name" value="PhoD"/>
    <property type="match status" value="1"/>
</dbReference>
<evidence type="ECO:0000259" key="2">
    <source>
        <dbReference type="Pfam" id="PF16655"/>
    </source>
</evidence>
<evidence type="ECO:0000313" key="4">
    <source>
        <dbReference type="Proteomes" id="UP000576082"/>
    </source>
</evidence>
<dbReference type="PANTHER" id="PTHR43606:SF2">
    <property type="entry name" value="ALKALINE PHOSPHATASE FAMILY PROTEIN (AFU_ORTHOLOGUE AFUA_5G03860)"/>
    <property type="match status" value="1"/>
</dbReference>
<feature type="domain" description="Phospholipase D N-terminal" evidence="2">
    <location>
        <begin position="57"/>
        <end position="147"/>
    </location>
</feature>
<dbReference type="Gene3D" id="3.60.21.70">
    <property type="entry name" value="PhoD-like phosphatase"/>
    <property type="match status" value="1"/>
</dbReference>
<evidence type="ECO:0000313" key="3">
    <source>
        <dbReference type="EMBL" id="NME66904.1"/>
    </source>
</evidence>
<reference evidence="3 4" key="1">
    <citation type="submission" date="2020-04" db="EMBL/GenBank/DDBJ databases">
        <title>Flammeovirga sp. SR4, a novel species isolated from seawater.</title>
        <authorList>
            <person name="Wang X."/>
        </authorList>
    </citation>
    <scope>NUCLEOTIDE SEQUENCE [LARGE SCALE GENOMIC DNA]</scope>
    <source>
        <strain evidence="3 4">ATCC 23126</strain>
    </source>
</reference>
<dbReference type="AlphaFoldDB" id="A0A7X9RT66"/>
<dbReference type="Gene3D" id="2.60.40.380">
    <property type="entry name" value="Purple acid phosphatase-like, N-terminal"/>
    <property type="match status" value="1"/>
</dbReference>
<dbReference type="SUPFAM" id="SSF56300">
    <property type="entry name" value="Metallo-dependent phosphatases"/>
    <property type="match status" value="1"/>
</dbReference>
<comment type="caution">
    <text evidence="3">The sequence shown here is derived from an EMBL/GenBank/DDBJ whole genome shotgun (WGS) entry which is preliminary data.</text>
</comment>
<dbReference type="InterPro" id="IPR052900">
    <property type="entry name" value="Phospholipid_Metab_Enz"/>
</dbReference>
<evidence type="ECO:0000259" key="1">
    <source>
        <dbReference type="Pfam" id="PF09423"/>
    </source>
</evidence>
<dbReference type="EMBL" id="JABANE010000005">
    <property type="protein sequence ID" value="NME66904.1"/>
    <property type="molecule type" value="Genomic_DNA"/>
</dbReference>
<dbReference type="CDD" id="cd07389">
    <property type="entry name" value="MPP_PhoD"/>
    <property type="match status" value="1"/>
</dbReference>
<dbReference type="RefSeq" id="WP_169654832.1">
    <property type="nucleotide sequence ID" value="NZ_JABANE010000005.1"/>
</dbReference>
<dbReference type="InterPro" id="IPR029052">
    <property type="entry name" value="Metallo-depent_PP-like"/>
</dbReference>
<organism evidence="3 4">
    <name type="scientific">Flammeovirga aprica JL-4</name>
    <dbReference type="NCBI Taxonomy" id="694437"/>
    <lineage>
        <taxon>Bacteria</taxon>
        <taxon>Pseudomonadati</taxon>
        <taxon>Bacteroidota</taxon>
        <taxon>Cytophagia</taxon>
        <taxon>Cytophagales</taxon>
        <taxon>Flammeovirgaceae</taxon>
        <taxon>Flammeovirga</taxon>
    </lineage>
</organism>
<dbReference type="Proteomes" id="UP000576082">
    <property type="component" value="Unassembled WGS sequence"/>
</dbReference>
<dbReference type="Pfam" id="PF16655">
    <property type="entry name" value="PhoD_N"/>
    <property type="match status" value="1"/>
</dbReference>
<gene>
    <name evidence="3" type="ORF">HHU12_02900</name>
</gene>
<dbReference type="PANTHER" id="PTHR43606">
    <property type="entry name" value="PHOSPHATASE, PUTATIVE (AFU_ORTHOLOGUE AFUA_6G08710)-RELATED"/>
    <property type="match status" value="1"/>
</dbReference>
<accession>A0A7X9RT66</accession>
<name>A0A7X9RT66_9BACT</name>